<accession>A0A0S8G7B5</accession>
<dbReference type="InterPro" id="IPR002514">
    <property type="entry name" value="Transposase_8"/>
</dbReference>
<evidence type="ECO:0008006" key="3">
    <source>
        <dbReference type="Google" id="ProtNLM"/>
    </source>
</evidence>
<dbReference type="GO" id="GO:0006313">
    <property type="term" value="P:DNA transposition"/>
    <property type="evidence" value="ECO:0007669"/>
    <property type="project" value="InterPro"/>
</dbReference>
<evidence type="ECO:0000313" key="1">
    <source>
        <dbReference type="EMBL" id="KPK68895.1"/>
    </source>
</evidence>
<evidence type="ECO:0000313" key="2">
    <source>
        <dbReference type="Proteomes" id="UP000051717"/>
    </source>
</evidence>
<dbReference type="Gene3D" id="1.10.10.10">
    <property type="entry name" value="Winged helix-like DNA-binding domain superfamily/Winged helix DNA-binding domain"/>
    <property type="match status" value="1"/>
</dbReference>
<proteinExistence type="predicted"/>
<dbReference type="Pfam" id="PF01527">
    <property type="entry name" value="HTH_Tnp_1"/>
    <property type="match status" value="1"/>
</dbReference>
<dbReference type="GO" id="GO:0004803">
    <property type="term" value="F:transposase activity"/>
    <property type="evidence" value="ECO:0007669"/>
    <property type="project" value="InterPro"/>
</dbReference>
<dbReference type="EMBL" id="LJUI01000055">
    <property type="protein sequence ID" value="KPK68895.1"/>
    <property type="molecule type" value="Genomic_DNA"/>
</dbReference>
<sequence length="100" mass="11568">MSTSPQTVRRWSSERKSQLVLKLLRGGDAAQLAREHGISQAELYAWRDRFLEGGRTALKERRRREDGGQARLISTLERKVGQLTMENEILKKTAHRTTHR</sequence>
<protein>
    <recommendedName>
        <fullName evidence="3">Transposase</fullName>
    </recommendedName>
</protein>
<dbReference type="Proteomes" id="UP000051717">
    <property type="component" value="Unassembled WGS sequence"/>
</dbReference>
<reference evidence="1 2" key="1">
    <citation type="journal article" date="2015" name="Microbiome">
        <title>Genomic resolution of linkages in carbon, nitrogen, and sulfur cycling among widespread estuary sediment bacteria.</title>
        <authorList>
            <person name="Baker B.J."/>
            <person name="Lazar C.S."/>
            <person name="Teske A.P."/>
            <person name="Dick G.J."/>
        </authorList>
    </citation>
    <scope>NUCLEOTIDE SEQUENCE [LARGE SCALE GENOMIC DNA]</scope>
    <source>
        <strain evidence="1">SM23_40</strain>
    </source>
</reference>
<dbReference type="GO" id="GO:0043565">
    <property type="term" value="F:sequence-specific DNA binding"/>
    <property type="evidence" value="ECO:0007669"/>
    <property type="project" value="InterPro"/>
</dbReference>
<organism evidence="1 2">
    <name type="scientific">candidate division TA06 bacterium SM23_40</name>
    <dbReference type="NCBI Taxonomy" id="1703774"/>
    <lineage>
        <taxon>Bacteria</taxon>
        <taxon>Bacteria division TA06</taxon>
    </lineage>
</organism>
<comment type="caution">
    <text evidence="1">The sequence shown here is derived from an EMBL/GenBank/DDBJ whole genome shotgun (WGS) entry which is preliminary data.</text>
</comment>
<dbReference type="AlphaFoldDB" id="A0A0S8G7B5"/>
<dbReference type="SUPFAM" id="SSF48295">
    <property type="entry name" value="TrpR-like"/>
    <property type="match status" value="1"/>
</dbReference>
<dbReference type="InterPro" id="IPR036388">
    <property type="entry name" value="WH-like_DNA-bd_sf"/>
</dbReference>
<dbReference type="InterPro" id="IPR010921">
    <property type="entry name" value="Trp_repressor/repl_initiator"/>
</dbReference>
<gene>
    <name evidence="1" type="ORF">AMJ82_07040</name>
</gene>
<name>A0A0S8G7B5_UNCT6</name>